<dbReference type="AlphaFoldDB" id="A0A2S7WDZ0"/>
<feature type="domain" description="DUF547" evidence="1">
    <location>
        <begin position="65"/>
        <end position="174"/>
    </location>
</feature>
<sequence length="236" mass="27617">MKHFLLIFLVFFIDFQMVAQANIFNELLQKYVSEDGLVDYVAFKKELPKLKQYLNYLEKTSLDNSWSANQQKAFYINAYNAFTIALILEYYPLKSITEIKQNNQSVWKIPFVKIGGKTMTLDFLEHEILRKKFDDPRIHVGVNCASISCPKLSNVAFTEQNIETELERLMHEFVNDSSKNNISSDIVKISAIFDWFKTDFTKNSSLIAFLNQYSKVKINPNATIQFLEYDWNINKQ</sequence>
<dbReference type="RefSeq" id="WP_105046988.1">
    <property type="nucleotide sequence ID" value="NZ_CP150662.1"/>
</dbReference>
<dbReference type="PANTHER" id="PTHR46361">
    <property type="entry name" value="ELECTRON CARRIER/ PROTEIN DISULFIDE OXIDOREDUCTASE"/>
    <property type="match status" value="1"/>
</dbReference>
<gene>
    <name evidence="2" type="ORF">BTO13_11650</name>
</gene>
<name>A0A2S7WDZ0_9FLAO</name>
<evidence type="ECO:0000313" key="3">
    <source>
        <dbReference type="Proteomes" id="UP000237608"/>
    </source>
</evidence>
<dbReference type="OrthoDB" id="526867at2"/>
<evidence type="ECO:0000313" key="2">
    <source>
        <dbReference type="EMBL" id="PQJ75834.1"/>
    </source>
</evidence>
<comment type="caution">
    <text evidence="2">The sequence shown here is derived from an EMBL/GenBank/DDBJ whole genome shotgun (WGS) entry which is preliminary data.</text>
</comment>
<accession>A0A2S7WDZ0</accession>
<proteinExistence type="predicted"/>
<organism evidence="2 3">
    <name type="scientific">Polaribacter gangjinensis</name>
    <dbReference type="NCBI Taxonomy" id="574710"/>
    <lineage>
        <taxon>Bacteria</taxon>
        <taxon>Pseudomonadati</taxon>
        <taxon>Bacteroidota</taxon>
        <taxon>Flavobacteriia</taxon>
        <taxon>Flavobacteriales</taxon>
        <taxon>Flavobacteriaceae</taxon>
    </lineage>
</organism>
<dbReference type="PANTHER" id="PTHR46361:SF3">
    <property type="entry name" value="ELECTRON CARRIER_ PROTEIN DISULFIDE OXIDOREDUCTASE"/>
    <property type="match status" value="1"/>
</dbReference>
<evidence type="ECO:0000259" key="1">
    <source>
        <dbReference type="Pfam" id="PF04784"/>
    </source>
</evidence>
<reference evidence="2 3" key="1">
    <citation type="submission" date="2016-12" db="EMBL/GenBank/DDBJ databases">
        <title>Trade-off between light-utilization and light-protection in marine flavobacteria.</title>
        <authorList>
            <person name="Kumagai Y."/>
            <person name="Yoshizawa S."/>
            <person name="Kogure K."/>
            <person name="Iwasaki W."/>
        </authorList>
    </citation>
    <scope>NUCLEOTIDE SEQUENCE [LARGE SCALE GENOMIC DNA]</scope>
    <source>
        <strain evidence="2 3">KCTC 22729</strain>
    </source>
</reference>
<dbReference type="Pfam" id="PF04784">
    <property type="entry name" value="DUF547"/>
    <property type="match status" value="1"/>
</dbReference>
<dbReference type="Proteomes" id="UP000237608">
    <property type="component" value="Unassembled WGS sequence"/>
</dbReference>
<keyword evidence="3" id="KW-1185">Reference proteome</keyword>
<dbReference type="EMBL" id="MSCL01000001">
    <property type="protein sequence ID" value="PQJ75834.1"/>
    <property type="molecule type" value="Genomic_DNA"/>
</dbReference>
<protein>
    <recommendedName>
        <fullName evidence="1">DUF547 domain-containing protein</fullName>
    </recommendedName>
</protein>
<dbReference type="InterPro" id="IPR006869">
    <property type="entry name" value="DUF547"/>
</dbReference>